<dbReference type="KEGG" id="spal:FM071_03505"/>
<organism evidence="6 7">
    <name type="scientific">Sulfurimonas paralvinellae</name>
    <dbReference type="NCBI Taxonomy" id="317658"/>
    <lineage>
        <taxon>Bacteria</taxon>
        <taxon>Pseudomonadati</taxon>
        <taxon>Campylobacterota</taxon>
        <taxon>Epsilonproteobacteria</taxon>
        <taxon>Campylobacterales</taxon>
        <taxon>Sulfurimonadaceae</taxon>
        <taxon>Sulfurimonas</taxon>
    </lineage>
</organism>
<dbReference type="GO" id="GO:0046677">
    <property type="term" value="P:response to antibiotic"/>
    <property type="evidence" value="ECO:0007669"/>
    <property type="project" value="UniProtKB-KW"/>
</dbReference>
<dbReference type="InterPro" id="IPR006597">
    <property type="entry name" value="Sel1-like"/>
</dbReference>
<evidence type="ECO:0000256" key="4">
    <source>
        <dbReference type="ARBA" id="ARBA00023251"/>
    </source>
</evidence>
<evidence type="ECO:0000256" key="5">
    <source>
        <dbReference type="SAM" id="SignalP"/>
    </source>
</evidence>
<dbReference type="EC" id="3.5.2.6" evidence="2"/>
<keyword evidence="5" id="KW-0732">Signal</keyword>
<gene>
    <name evidence="6" type="ORF">FM071_03505</name>
</gene>
<feature type="chain" id="PRO_5033057086" description="beta-lactamase" evidence="5">
    <location>
        <begin position="28"/>
        <end position="207"/>
    </location>
</feature>
<evidence type="ECO:0000256" key="1">
    <source>
        <dbReference type="ARBA" id="ARBA00001526"/>
    </source>
</evidence>
<dbReference type="InterPro" id="IPR050767">
    <property type="entry name" value="Sel1_AlgK"/>
</dbReference>
<dbReference type="Gene3D" id="1.25.40.10">
    <property type="entry name" value="Tetratricopeptide repeat domain"/>
    <property type="match status" value="1"/>
</dbReference>
<name>A0A7M1B9I5_9BACT</name>
<dbReference type="Proteomes" id="UP000593580">
    <property type="component" value="Chromosome"/>
</dbReference>
<dbReference type="InterPro" id="IPR011990">
    <property type="entry name" value="TPR-like_helical_dom_sf"/>
</dbReference>
<evidence type="ECO:0000313" key="7">
    <source>
        <dbReference type="Proteomes" id="UP000593580"/>
    </source>
</evidence>
<dbReference type="PANTHER" id="PTHR11102:SF160">
    <property type="entry name" value="ERAD-ASSOCIATED E3 UBIQUITIN-PROTEIN LIGASE COMPONENT HRD3"/>
    <property type="match status" value="1"/>
</dbReference>
<proteinExistence type="predicted"/>
<dbReference type="SUPFAM" id="SSF81901">
    <property type="entry name" value="HCP-like"/>
    <property type="match status" value="1"/>
</dbReference>
<dbReference type="PANTHER" id="PTHR11102">
    <property type="entry name" value="SEL-1-LIKE PROTEIN"/>
    <property type="match status" value="1"/>
</dbReference>
<reference evidence="6 7" key="1">
    <citation type="submission" date="2019-07" db="EMBL/GenBank/DDBJ databases">
        <title>Sulfurimonas paralvinellae sp. nov., a novel mesophilic, hydrogen- and sulfur-oxidizing chemolithoautotroph within the Epsilonproteo- bacteria isolated from a deep-sea hydrothermal vent polychaete nest, reclassification of Thiomicrospira denitrificans as Sulfurimonas denitrificans comb. nov. and emended description of the genus Sulfurimonas.</title>
        <authorList>
            <person name="Wang S."/>
            <person name="Jiang L."/>
            <person name="Shao Z."/>
        </authorList>
    </citation>
    <scope>NUCLEOTIDE SEQUENCE [LARGE SCALE GENOMIC DNA]</scope>
    <source>
        <strain evidence="6 7">GO25</strain>
    </source>
</reference>
<sequence>MFRSVSMKIFFLMLIFAVSLFSSTNEALQAYKNKQYTKAFSLYMQEAKKGDTSAQNAVSYLYFNGIGVQQSKKDGVLWLKKAAKSGDDRACLDLGMMYLTGVNIGKEYAQALKWLECASKKGNAEASYNLALMYYNGDGVKQDIKKAAELLEMAAKAGHKGAKKNVGRIYMQLLDFKKAKYWLSENVKEGDVEAATLLKEIEASKKD</sequence>
<accession>A0A7M1B9I5</accession>
<evidence type="ECO:0000256" key="3">
    <source>
        <dbReference type="ARBA" id="ARBA00023157"/>
    </source>
</evidence>
<feature type="signal peptide" evidence="5">
    <location>
        <begin position="1"/>
        <end position="27"/>
    </location>
</feature>
<keyword evidence="3" id="KW-1015">Disulfide bond</keyword>
<dbReference type="EMBL" id="CP041406">
    <property type="protein sequence ID" value="QOP45392.1"/>
    <property type="molecule type" value="Genomic_DNA"/>
</dbReference>
<dbReference type="AlphaFoldDB" id="A0A7M1B9I5"/>
<dbReference type="GO" id="GO:0008800">
    <property type="term" value="F:beta-lactamase activity"/>
    <property type="evidence" value="ECO:0007669"/>
    <property type="project" value="UniProtKB-EC"/>
</dbReference>
<evidence type="ECO:0000256" key="2">
    <source>
        <dbReference type="ARBA" id="ARBA00012865"/>
    </source>
</evidence>
<dbReference type="Pfam" id="PF08238">
    <property type="entry name" value="Sel1"/>
    <property type="match status" value="3"/>
</dbReference>
<protein>
    <recommendedName>
        <fullName evidence="2">beta-lactamase</fullName>
        <ecNumber evidence="2">3.5.2.6</ecNumber>
    </recommendedName>
</protein>
<keyword evidence="7" id="KW-1185">Reference proteome</keyword>
<comment type="catalytic activity">
    <reaction evidence="1">
        <text>a beta-lactam + H2O = a substituted beta-amino acid</text>
        <dbReference type="Rhea" id="RHEA:20401"/>
        <dbReference type="ChEBI" id="CHEBI:15377"/>
        <dbReference type="ChEBI" id="CHEBI:35627"/>
        <dbReference type="ChEBI" id="CHEBI:140347"/>
        <dbReference type="EC" id="3.5.2.6"/>
    </reaction>
</comment>
<evidence type="ECO:0000313" key="6">
    <source>
        <dbReference type="EMBL" id="QOP45392.1"/>
    </source>
</evidence>
<keyword evidence="4" id="KW-0046">Antibiotic resistance</keyword>
<dbReference type="SMART" id="SM00671">
    <property type="entry name" value="SEL1"/>
    <property type="match status" value="4"/>
</dbReference>